<dbReference type="RefSeq" id="WP_163892299.1">
    <property type="nucleotide sequence ID" value="NZ_JAAFYS010000002.1"/>
</dbReference>
<dbReference type="Gene3D" id="3.40.630.30">
    <property type="match status" value="1"/>
</dbReference>
<dbReference type="InterPro" id="IPR016181">
    <property type="entry name" value="Acyl_CoA_acyltransferase"/>
</dbReference>
<dbReference type="SUPFAM" id="SSF55729">
    <property type="entry name" value="Acyl-CoA N-acyltransferases (Nat)"/>
    <property type="match status" value="1"/>
</dbReference>
<dbReference type="PANTHER" id="PTHR43792:SF8">
    <property type="entry name" value="[RIBOSOMAL PROTEIN US5]-ALANINE N-ACETYLTRANSFERASE"/>
    <property type="match status" value="1"/>
</dbReference>
<keyword evidence="1 5" id="KW-0808">Transferase</keyword>
<accession>A0A6B2JI83</accession>
<name>A0A6B2JI83_9RHOB</name>
<organism evidence="5 6">
    <name type="scientific">Pseudoroseicyclus tamaricis</name>
    <dbReference type="NCBI Taxonomy" id="2705421"/>
    <lineage>
        <taxon>Bacteria</taxon>
        <taxon>Pseudomonadati</taxon>
        <taxon>Pseudomonadota</taxon>
        <taxon>Alphaproteobacteria</taxon>
        <taxon>Rhodobacterales</taxon>
        <taxon>Paracoccaceae</taxon>
        <taxon>Pseudoroseicyclus</taxon>
    </lineage>
</organism>
<protein>
    <submittedName>
        <fullName evidence="5">GNAT family N-acetyltransferase</fullName>
    </submittedName>
</protein>
<dbReference type="GO" id="GO:0016747">
    <property type="term" value="F:acyltransferase activity, transferring groups other than amino-acyl groups"/>
    <property type="evidence" value="ECO:0007669"/>
    <property type="project" value="InterPro"/>
</dbReference>
<sequence>MTGAPELRTAQALLRPLRPGDAPDIAEGIAEWRVMRWLSAPPWPYGLADAEWFVTEGADSQTFGIEVEGRVVGVIGAGAEFGYWLAPPLWGQGIMSEVAAAVLAWRFGTDPSPLDSGYFLGNGPSRAVLTKHGFVPTRIVARYHRPSAQALALQEMVLTREAWEAR</sequence>
<keyword evidence="2" id="KW-0012">Acyltransferase</keyword>
<evidence type="ECO:0000259" key="4">
    <source>
        <dbReference type="PROSITE" id="PS51186"/>
    </source>
</evidence>
<comment type="similarity">
    <text evidence="3">Belongs to the acetyltransferase family. RimJ subfamily.</text>
</comment>
<evidence type="ECO:0000313" key="5">
    <source>
        <dbReference type="EMBL" id="NDV01063.1"/>
    </source>
</evidence>
<evidence type="ECO:0000256" key="3">
    <source>
        <dbReference type="ARBA" id="ARBA00038502"/>
    </source>
</evidence>
<feature type="domain" description="N-acetyltransferase" evidence="4">
    <location>
        <begin position="12"/>
        <end position="161"/>
    </location>
</feature>
<dbReference type="InterPro" id="IPR000182">
    <property type="entry name" value="GNAT_dom"/>
</dbReference>
<proteinExistence type="inferred from homology"/>
<dbReference type="PANTHER" id="PTHR43792">
    <property type="entry name" value="GNAT FAMILY, PUTATIVE (AFU_ORTHOLOGUE AFUA_3G00765)-RELATED-RELATED"/>
    <property type="match status" value="1"/>
</dbReference>
<reference evidence="5 6" key="1">
    <citation type="submission" date="2020-02" db="EMBL/GenBank/DDBJ databases">
        <title>Pseudoroseicyclus tamarix, sp. nov., isolated from offshore sediment of a Tamarix chinensis forest.</title>
        <authorList>
            <person name="Gai Y."/>
        </authorList>
    </citation>
    <scope>NUCLEOTIDE SEQUENCE [LARGE SCALE GENOMIC DNA]</scope>
    <source>
        <strain evidence="5 6">CLL3-39</strain>
    </source>
</reference>
<dbReference type="AlphaFoldDB" id="A0A6B2JI83"/>
<dbReference type="Pfam" id="PF13302">
    <property type="entry name" value="Acetyltransf_3"/>
    <property type="match status" value="1"/>
</dbReference>
<dbReference type="InterPro" id="IPR051531">
    <property type="entry name" value="N-acetyltransferase"/>
</dbReference>
<evidence type="ECO:0000256" key="1">
    <source>
        <dbReference type="ARBA" id="ARBA00022679"/>
    </source>
</evidence>
<keyword evidence="6" id="KW-1185">Reference proteome</keyword>
<evidence type="ECO:0000256" key="2">
    <source>
        <dbReference type="ARBA" id="ARBA00023315"/>
    </source>
</evidence>
<dbReference type="PROSITE" id="PS51186">
    <property type="entry name" value="GNAT"/>
    <property type="match status" value="1"/>
</dbReference>
<gene>
    <name evidence="5" type="ORF">GZA08_08785</name>
</gene>
<dbReference type="EMBL" id="JAAGAB010000002">
    <property type="protein sequence ID" value="NDV01063.1"/>
    <property type="molecule type" value="Genomic_DNA"/>
</dbReference>
<dbReference type="Proteomes" id="UP000474757">
    <property type="component" value="Unassembled WGS sequence"/>
</dbReference>
<comment type="caution">
    <text evidence="5">The sequence shown here is derived from an EMBL/GenBank/DDBJ whole genome shotgun (WGS) entry which is preliminary data.</text>
</comment>
<evidence type="ECO:0000313" key="6">
    <source>
        <dbReference type="Proteomes" id="UP000474757"/>
    </source>
</evidence>